<accession>A0A2K8MLQ8</accession>
<name>A0A2K8MLQ8_9SPHN</name>
<dbReference type="KEGG" id="sphc:CVN68_22150"/>
<evidence type="ECO:0000313" key="1">
    <source>
        <dbReference type="EMBL" id="ATY34822.1"/>
    </source>
</evidence>
<protein>
    <submittedName>
        <fullName evidence="1">Uncharacterized protein</fullName>
    </submittedName>
</protein>
<sequence length="205" mass="23448">MAPARLSTDDVFINCPFDPDFKPIFQALVFTIFACGFRPRSARELDDGGQTRIEKLYGLIQECRYGIHDLSRTEPDKDHALPRFNMPLELGLFLGAKRYGDTAQHDKRLLILDIERFRYQKFISDLAGMDIHEHGGRAEAAIRETRDWLANVSRRQISSGDKIVRLYDQFSADLPALAAALEFDPAKIPYVDFERIVVGWLTRDA</sequence>
<dbReference type="PROSITE" id="PS51257">
    <property type="entry name" value="PROKAR_LIPOPROTEIN"/>
    <property type="match status" value="1"/>
</dbReference>
<reference evidence="1 2" key="1">
    <citation type="submission" date="2017-11" db="EMBL/GenBank/DDBJ databases">
        <title>Complete genome sequence of Sphingomonas sp. Strain Cra20, a psychrotolerant potential plant growth promoting rhizobacteria.</title>
        <authorList>
            <person name="Luo Y."/>
        </authorList>
    </citation>
    <scope>NUCLEOTIDE SEQUENCE [LARGE SCALE GENOMIC DNA]</scope>
    <source>
        <strain evidence="1 2">Cra20</strain>
        <plasmid evidence="1 2">unnamed</plasmid>
    </source>
</reference>
<dbReference type="AlphaFoldDB" id="A0A2K8MLQ8"/>
<organism evidence="1 2">
    <name type="scientific">Sphingomonas psychrotolerans</name>
    <dbReference type="NCBI Taxonomy" id="1327635"/>
    <lineage>
        <taxon>Bacteria</taxon>
        <taxon>Pseudomonadati</taxon>
        <taxon>Pseudomonadota</taxon>
        <taxon>Alphaproteobacteria</taxon>
        <taxon>Sphingomonadales</taxon>
        <taxon>Sphingomonadaceae</taxon>
        <taxon>Sphingomonas</taxon>
    </lineage>
</organism>
<keyword evidence="2" id="KW-1185">Reference proteome</keyword>
<dbReference type="RefSeq" id="WP_100284608.1">
    <property type="nucleotide sequence ID" value="NZ_CP024924.1"/>
</dbReference>
<geneLocation type="plasmid" evidence="1 2">
    <name>unnamed</name>
</geneLocation>
<dbReference type="Proteomes" id="UP000229081">
    <property type="component" value="Plasmid unnamed"/>
</dbReference>
<gene>
    <name evidence="1" type="ORF">CVN68_22150</name>
</gene>
<evidence type="ECO:0000313" key="2">
    <source>
        <dbReference type="Proteomes" id="UP000229081"/>
    </source>
</evidence>
<proteinExistence type="predicted"/>
<dbReference type="OrthoDB" id="7596615at2"/>
<dbReference type="EMBL" id="CP024924">
    <property type="protein sequence ID" value="ATY34822.1"/>
    <property type="molecule type" value="Genomic_DNA"/>
</dbReference>
<keyword evidence="1" id="KW-0614">Plasmid</keyword>